<evidence type="ECO:0000313" key="2">
    <source>
        <dbReference type="Proteomes" id="UP001082899"/>
    </source>
</evidence>
<protein>
    <recommendedName>
        <fullName evidence="3">Pyridoxamine 5'-phosphate oxidase putative domain-containing protein</fullName>
    </recommendedName>
</protein>
<proteinExistence type="predicted"/>
<dbReference type="Gene3D" id="2.30.110.10">
    <property type="entry name" value="Electron Transport, Fmn-binding Protein, Chain A"/>
    <property type="match status" value="1"/>
</dbReference>
<dbReference type="Proteomes" id="UP001082899">
    <property type="component" value="Unassembled WGS sequence"/>
</dbReference>
<reference evidence="1" key="1">
    <citation type="submission" date="2022-11" db="EMBL/GenBank/DDBJ databases">
        <title>Robbsia betulipollinis sp. nov., isolated from pollen of birch (Betula pendula).</title>
        <authorList>
            <person name="Shi H."/>
            <person name="Ambika Manirajan B."/>
            <person name="Ratering S."/>
            <person name="Geissler-Plaum R."/>
            <person name="Schnell S."/>
        </authorList>
    </citation>
    <scope>NUCLEOTIDE SEQUENCE</scope>
    <source>
        <strain evidence="1">Bb-Pol-6</strain>
    </source>
</reference>
<comment type="caution">
    <text evidence="1">The sequence shown here is derived from an EMBL/GenBank/DDBJ whole genome shotgun (WGS) entry which is preliminary data.</text>
</comment>
<gene>
    <name evidence="1" type="ORF">OVY01_09090</name>
</gene>
<name>A0ABT3ZLP8_9BURK</name>
<evidence type="ECO:0000313" key="1">
    <source>
        <dbReference type="EMBL" id="MCY0387387.1"/>
    </source>
</evidence>
<dbReference type="RefSeq" id="WP_267847131.1">
    <property type="nucleotide sequence ID" value="NZ_JAPMXC010000001.1"/>
</dbReference>
<sequence length="183" mass="19979">MSASVPAPDRDAGATTRTSLVSLDDVLLRWFDGEAVTSGLPDKGRAGFTLSLTTVDEQGWPRTALLGLAEVFAPDSRHLVLALWQTSRSSHCLRARGRAVLSFVFEGRFHQWRLLTRRSEAPALAADAGHPVCHLMRLDGGEAQGVPYATLTSGMRYALADEAATLARWREQMGRMRQFAKGA</sequence>
<evidence type="ECO:0008006" key="3">
    <source>
        <dbReference type="Google" id="ProtNLM"/>
    </source>
</evidence>
<keyword evidence="2" id="KW-1185">Reference proteome</keyword>
<dbReference type="EMBL" id="JAPMXC010000001">
    <property type="protein sequence ID" value="MCY0387387.1"/>
    <property type="molecule type" value="Genomic_DNA"/>
</dbReference>
<organism evidence="1 2">
    <name type="scientific">Robbsia betulipollinis</name>
    <dbReference type="NCBI Taxonomy" id="2981849"/>
    <lineage>
        <taxon>Bacteria</taxon>
        <taxon>Pseudomonadati</taxon>
        <taxon>Pseudomonadota</taxon>
        <taxon>Betaproteobacteria</taxon>
        <taxon>Burkholderiales</taxon>
        <taxon>Burkholderiaceae</taxon>
        <taxon>Robbsia</taxon>
    </lineage>
</organism>
<dbReference type="SUPFAM" id="SSF50475">
    <property type="entry name" value="FMN-binding split barrel"/>
    <property type="match status" value="1"/>
</dbReference>
<dbReference type="InterPro" id="IPR012349">
    <property type="entry name" value="Split_barrel_FMN-bd"/>
</dbReference>
<accession>A0ABT3ZLP8</accession>